<feature type="transmembrane region" description="Helical" evidence="1">
    <location>
        <begin position="530"/>
        <end position="550"/>
    </location>
</feature>
<proteinExistence type="predicted"/>
<evidence type="ECO:0000313" key="2">
    <source>
        <dbReference type="EMBL" id="EME32865.1"/>
    </source>
</evidence>
<keyword evidence="1" id="KW-1133">Transmembrane helix</keyword>
<gene>
    <name evidence="2" type="ORF">Gasu_02160</name>
</gene>
<reference evidence="3" key="1">
    <citation type="journal article" date="2013" name="Science">
        <title>Gene transfer from bacteria and archaea facilitated evolution of an extremophilic eukaryote.</title>
        <authorList>
            <person name="Schonknecht G."/>
            <person name="Chen W.H."/>
            <person name="Ternes C.M."/>
            <person name="Barbier G.G."/>
            <person name="Shrestha R.P."/>
            <person name="Stanke M."/>
            <person name="Brautigam A."/>
            <person name="Baker B.J."/>
            <person name="Banfield J.F."/>
            <person name="Garavito R.M."/>
            <person name="Carr K."/>
            <person name="Wilkerson C."/>
            <person name="Rensing S.A."/>
            <person name="Gagneul D."/>
            <person name="Dickenson N.E."/>
            <person name="Oesterhelt C."/>
            <person name="Lercher M.J."/>
            <person name="Weber A.P."/>
        </authorList>
    </citation>
    <scope>NUCLEOTIDE SEQUENCE [LARGE SCALE GENOMIC DNA]</scope>
    <source>
        <strain evidence="3">074W</strain>
    </source>
</reference>
<evidence type="ECO:0000256" key="1">
    <source>
        <dbReference type="SAM" id="Phobius"/>
    </source>
</evidence>
<dbReference type="GeneID" id="17091406"/>
<accession>M2X8I2</accession>
<evidence type="ECO:0000313" key="3">
    <source>
        <dbReference type="Proteomes" id="UP000030680"/>
    </source>
</evidence>
<dbReference type="RefSeq" id="XP_005709385.1">
    <property type="nucleotide sequence ID" value="XM_005709328.1"/>
</dbReference>
<keyword evidence="3" id="KW-1185">Reference proteome</keyword>
<feature type="transmembrane region" description="Helical" evidence="1">
    <location>
        <begin position="463"/>
        <end position="484"/>
    </location>
</feature>
<dbReference type="OrthoDB" id="540503at2759"/>
<feature type="transmembrane region" description="Helical" evidence="1">
    <location>
        <begin position="496"/>
        <end position="518"/>
    </location>
</feature>
<dbReference type="EMBL" id="KB454484">
    <property type="protein sequence ID" value="EME32865.1"/>
    <property type="molecule type" value="Genomic_DNA"/>
</dbReference>
<keyword evidence="1" id="KW-0812">Transmembrane</keyword>
<feature type="transmembrane region" description="Helical" evidence="1">
    <location>
        <begin position="562"/>
        <end position="579"/>
    </location>
</feature>
<sequence>MFRLNRHFNSAMNVDAPGRLSFYGNPSLEDYRRSKRLFRFELMQMRKEMSFQCHTSYPIWILSIKENAKGKTWVSKIFSPRKIDKKVKLTIQGILEFRYFPSQTGIYCMNISMSISSGSLHLQIMAEKGQSTEQLNSLKRRILLQQVYKESQKENASVCGHTRISERLKIQLTCQSKDCMVLIDIHIEKCLRKSLNITTSSKKTSKFKKIVIIRPFVWEQISKLEESISTWESTEAMPCFYSQQNFVDLAFYVSGFHHYQLEQRLLQKAKTIQALKKCFGKILFLYAYISPIHDRHPDGTCLMFYSLFDSIVGLHLRGVTQLFMNVHVIRPFWLDELVHMYFTRLRNNSFWIAGSISHCPGTFAFQDWHINGNALYNLQDESFLWYLSLVRQYYFPKMHVKYAWGCSGGHGGYDHSIYNLPLDLYKDNIHCFGNTSGSFITFAHGQMVDFKEDRFEENSGSEIYFVSCYLFVWISSIVVFGGAADVASVASHCNGYCGFSIACGVLSFLITSTLLIFYLFQLERVLKFQYIPIIFLVLLWAAGTGVTSSVHGESVNTPVSVAFSWLSLIGSLILLFLVVQKYSKAGIHIRLSLSPQTQTKLNTTNVSTASSTYPQA</sequence>
<keyword evidence="1" id="KW-0472">Membrane</keyword>
<dbReference type="Gramene" id="EME32865">
    <property type="protein sequence ID" value="EME32865"/>
    <property type="gene ID" value="Gasu_02160"/>
</dbReference>
<name>M2X8I2_GALSU</name>
<dbReference type="KEGG" id="gsl:Gasu_02160"/>
<protein>
    <submittedName>
        <fullName evidence="2">Uncharacterized protein</fullName>
    </submittedName>
</protein>
<dbReference type="Proteomes" id="UP000030680">
    <property type="component" value="Unassembled WGS sequence"/>
</dbReference>
<dbReference type="AlphaFoldDB" id="M2X8I2"/>
<organism evidence="2 3">
    <name type="scientific">Galdieria sulphuraria</name>
    <name type="common">Red alga</name>
    <dbReference type="NCBI Taxonomy" id="130081"/>
    <lineage>
        <taxon>Eukaryota</taxon>
        <taxon>Rhodophyta</taxon>
        <taxon>Bangiophyceae</taxon>
        <taxon>Galdieriales</taxon>
        <taxon>Galdieriaceae</taxon>
        <taxon>Galdieria</taxon>
    </lineage>
</organism>